<dbReference type="SMART" id="SM00155">
    <property type="entry name" value="PLDc"/>
    <property type="match status" value="2"/>
</dbReference>
<dbReference type="InterPro" id="IPR027379">
    <property type="entry name" value="CLS_N"/>
</dbReference>
<evidence type="ECO:0000313" key="16">
    <source>
        <dbReference type="Proteomes" id="UP000001349"/>
    </source>
</evidence>
<dbReference type="PANTHER" id="PTHR21248">
    <property type="entry name" value="CARDIOLIPIN SYNTHASE"/>
    <property type="match status" value="1"/>
</dbReference>
<keyword evidence="4 12" id="KW-0808">Transferase</keyword>
<evidence type="ECO:0000256" key="5">
    <source>
        <dbReference type="ARBA" id="ARBA00022692"/>
    </source>
</evidence>
<evidence type="ECO:0000256" key="8">
    <source>
        <dbReference type="ARBA" id="ARBA00023098"/>
    </source>
</evidence>
<dbReference type="KEGG" id="cce:Ccel_0582"/>
<evidence type="ECO:0000256" key="13">
    <source>
        <dbReference type="NCBIfam" id="TIGR04265"/>
    </source>
</evidence>
<dbReference type="InterPro" id="IPR030874">
    <property type="entry name" value="Cardiolipin_synth_Firmi"/>
</dbReference>
<keyword evidence="7 12" id="KW-1133">Transmembrane helix</keyword>
<evidence type="ECO:0000256" key="1">
    <source>
        <dbReference type="ARBA" id="ARBA00004651"/>
    </source>
</evidence>
<keyword evidence="3 12" id="KW-0444">Lipid biosynthesis</keyword>
<dbReference type="GO" id="GO:0005886">
    <property type="term" value="C:plasma membrane"/>
    <property type="evidence" value="ECO:0007669"/>
    <property type="project" value="UniProtKB-SubCell"/>
</dbReference>
<dbReference type="EMBL" id="CP001348">
    <property type="protein sequence ID" value="ACL74963.1"/>
    <property type="molecule type" value="Genomic_DNA"/>
</dbReference>
<accession>B8I739</accession>
<feature type="transmembrane region" description="Helical" evidence="12">
    <location>
        <begin position="36"/>
        <end position="56"/>
    </location>
</feature>
<comment type="subcellular location">
    <subcellularLocation>
        <location evidence="1 12">Cell membrane</location>
        <topology evidence="1 12">Multi-pass membrane protein</topology>
    </subcellularLocation>
</comment>
<dbReference type="Pfam" id="PF13396">
    <property type="entry name" value="PLDc_N"/>
    <property type="match status" value="1"/>
</dbReference>
<evidence type="ECO:0000256" key="3">
    <source>
        <dbReference type="ARBA" id="ARBA00022516"/>
    </source>
</evidence>
<dbReference type="Gene3D" id="3.30.870.10">
    <property type="entry name" value="Endonuclease Chain A"/>
    <property type="match status" value="2"/>
</dbReference>
<evidence type="ECO:0000256" key="10">
    <source>
        <dbReference type="ARBA" id="ARBA00023209"/>
    </source>
</evidence>
<dbReference type="AlphaFoldDB" id="B8I739"/>
<dbReference type="OrthoDB" id="9762009at2"/>
<dbReference type="NCBIfam" id="TIGR04265">
    <property type="entry name" value="bac_cardiolipin"/>
    <property type="match status" value="1"/>
</dbReference>
<dbReference type="HAMAP" id="MF_01916">
    <property type="entry name" value="Cardiolipin_synth_Cls"/>
    <property type="match status" value="1"/>
</dbReference>
<keyword evidence="11 12" id="KW-1208">Phospholipid metabolism</keyword>
<keyword evidence="5 12" id="KW-0812">Transmembrane</keyword>
<feature type="active site" evidence="12">
    <location>
        <position position="224"/>
    </location>
</feature>
<sequence length="486" mass="55833">MNTNLYSALSLIIIISNSIFIITALFFERKKPVRALSWILALTLLPVAGFLLYMIFGRPLNLKKRKFHIKNHKDVEYSREIYQTLGKVSYDEAMFKESYNHYVKQLINFNISLSQSPFTNDNKVEIFTKTQDKYDSLLKDIEGAETSIHMLYFIIKNDKIGTKLINTLASKAKDGITVRVLFDHGQNLLFPYRAFKPIIDNGGEVLSFFSNSIDNYLKANYRNHRKIVVIDGRIGYVGGINIGDEYLGLHKRIKPWRDTHLKVTGSSVYCLQLRFMTDWLYASKKEVDFGRLDKYFRPIRKEEGGDVAIQMVSSGPDTNAEEIKRSMIKMINSAKYSILIQTPYFVPDDPFLEALQNAAMSGVKVIIQIPEVPDKRLVYKVTTSFIEDVMDFGVKVYLYPGFLHAKMIVIDDTCCSIGSANTDMRSFSLDFEINAFMYGHNITEKCSTIFYNDLNICREVTEENYKKRGLLSKTLESICRLLSPLL</sequence>
<proteinExistence type="inferred from homology"/>
<feature type="transmembrane region" description="Helical" evidence="12">
    <location>
        <begin position="6"/>
        <end position="27"/>
    </location>
</feature>
<dbReference type="HOGENOM" id="CLU_038053_1_1_9"/>
<feature type="active site" evidence="12">
    <location>
        <position position="406"/>
    </location>
</feature>
<dbReference type="Proteomes" id="UP000001349">
    <property type="component" value="Chromosome"/>
</dbReference>
<evidence type="ECO:0000256" key="4">
    <source>
        <dbReference type="ARBA" id="ARBA00022679"/>
    </source>
</evidence>
<keyword evidence="10 12" id="KW-0594">Phospholipid biosynthesis</keyword>
<dbReference type="STRING" id="394503.Ccel_0582"/>
<feature type="active site" evidence="12">
    <location>
        <position position="411"/>
    </location>
</feature>
<evidence type="ECO:0000256" key="2">
    <source>
        <dbReference type="ARBA" id="ARBA00022475"/>
    </source>
</evidence>
<comment type="similarity">
    <text evidence="12">Belongs to the phospholipase D family. Cardiolipin synthase subfamily.</text>
</comment>
<dbReference type="SUPFAM" id="SSF56024">
    <property type="entry name" value="Phospholipase D/nuclease"/>
    <property type="match status" value="2"/>
</dbReference>
<dbReference type="RefSeq" id="WP_015924134.1">
    <property type="nucleotide sequence ID" value="NC_011898.1"/>
</dbReference>
<dbReference type="Pfam" id="PF13091">
    <property type="entry name" value="PLDc_2"/>
    <property type="match status" value="2"/>
</dbReference>
<dbReference type="InterPro" id="IPR025202">
    <property type="entry name" value="PLD-like_dom"/>
</dbReference>
<feature type="active site" evidence="12">
    <location>
        <position position="231"/>
    </location>
</feature>
<reference evidence="15 16" key="1">
    <citation type="submission" date="2009-01" db="EMBL/GenBank/DDBJ databases">
        <title>Complete sequence of Clostridium cellulolyticum H10.</title>
        <authorList>
            <consortium name="US DOE Joint Genome Institute"/>
            <person name="Lucas S."/>
            <person name="Copeland A."/>
            <person name="Lapidus A."/>
            <person name="Glavina del Rio T."/>
            <person name="Dalin E."/>
            <person name="Tice H."/>
            <person name="Bruce D."/>
            <person name="Goodwin L."/>
            <person name="Pitluck S."/>
            <person name="Chertkov O."/>
            <person name="Saunders E."/>
            <person name="Brettin T."/>
            <person name="Detter J.C."/>
            <person name="Han C."/>
            <person name="Larimer F."/>
            <person name="Land M."/>
            <person name="Hauser L."/>
            <person name="Kyrpides N."/>
            <person name="Ivanova N."/>
            <person name="Zhou J."/>
            <person name="Richardson P."/>
        </authorList>
    </citation>
    <scope>NUCLEOTIDE SEQUENCE [LARGE SCALE GENOMIC DNA]</scope>
    <source>
        <strain evidence="16">ATCC 35319 / DSM 5812 / JCM 6584 / H10</strain>
    </source>
</reference>
<evidence type="ECO:0000256" key="11">
    <source>
        <dbReference type="ARBA" id="ARBA00023264"/>
    </source>
</evidence>
<feature type="domain" description="PLD phosphodiesterase" evidence="14">
    <location>
        <begin position="399"/>
        <end position="426"/>
    </location>
</feature>
<evidence type="ECO:0000256" key="6">
    <source>
        <dbReference type="ARBA" id="ARBA00022737"/>
    </source>
</evidence>
<protein>
    <recommendedName>
        <fullName evidence="12 13">Cardiolipin synthase</fullName>
        <shortName evidence="12">CL synthase</shortName>
        <ecNumber evidence="12 13">2.7.8.-</ecNumber>
    </recommendedName>
</protein>
<evidence type="ECO:0000256" key="9">
    <source>
        <dbReference type="ARBA" id="ARBA00023136"/>
    </source>
</evidence>
<feature type="active site" evidence="12">
    <location>
        <position position="404"/>
    </location>
</feature>
<evidence type="ECO:0000313" key="15">
    <source>
        <dbReference type="EMBL" id="ACL74963.1"/>
    </source>
</evidence>
<keyword evidence="16" id="KW-1185">Reference proteome</keyword>
<evidence type="ECO:0000259" key="14">
    <source>
        <dbReference type="PROSITE" id="PS50035"/>
    </source>
</evidence>
<keyword evidence="6" id="KW-0677">Repeat</keyword>
<name>B8I739_RUMCH</name>
<dbReference type="InterPro" id="IPR001736">
    <property type="entry name" value="PLipase_D/transphosphatidylase"/>
</dbReference>
<feature type="domain" description="PLD phosphodiesterase" evidence="14">
    <location>
        <begin position="219"/>
        <end position="246"/>
    </location>
</feature>
<dbReference type="eggNOG" id="COG1502">
    <property type="taxonomic scope" value="Bacteria"/>
</dbReference>
<gene>
    <name evidence="15" type="ordered locus">Ccel_0582</name>
</gene>
<dbReference type="GO" id="GO:0032049">
    <property type="term" value="P:cardiolipin biosynthetic process"/>
    <property type="evidence" value="ECO:0007669"/>
    <property type="project" value="UniProtKB-UniRule"/>
</dbReference>
<comment type="catalytic activity">
    <reaction evidence="12">
        <text>2 a 1,2-diacyl-sn-glycero-3-phospho-(1'-sn-glycerol) = a cardiolipin + glycerol</text>
        <dbReference type="Rhea" id="RHEA:31451"/>
        <dbReference type="ChEBI" id="CHEBI:17754"/>
        <dbReference type="ChEBI" id="CHEBI:62237"/>
        <dbReference type="ChEBI" id="CHEBI:64716"/>
    </reaction>
</comment>
<keyword evidence="8 12" id="KW-0443">Lipid metabolism</keyword>
<dbReference type="CDD" id="cd09112">
    <property type="entry name" value="PLDc_CLS_2"/>
    <property type="match status" value="1"/>
</dbReference>
<evidence type="ECO:0000256" key="7">
    <source>
        <dbReference type="ARBA" id="ARBA00022989"/>
    </source>
</evidence>
<dbReference type="InterPro" id="IPR022924">
    <property type="entry name" value="Cardiolipin_synthase"/>
</dbReference>
<keyword evidence="9 12" id="KW-0472">Membrane</keyword>
<dbReference type="PANTHER" id="PTHR21248:SF22">
    <property type="entry name" value="PHOSPHOLIPASE D"/>
    <property type="match status" value="1"/>
</dbReference>
<dbReference type="EC" id="2.7.8.-" evidence="12 13"/>
<feature type="active site" evidence="12">
    <location>
        <position position="226"/>
    </location>
</feature>
<dbReference type="CDD" id="cd09110">
    <property type="entry name" value="PLDc_CLS_1"/>
    <property type="match status" value="1"/>
</dbReference>
<comment type="function">
    <text evidence="12">Catalyzes the reversible phosphatidyl group transfer from one phosphatidylglycerol molecule to another to form cardiolipin (CL) (diphosphatidylglycerol) and glycerol.</text>
</comment>
<evidence type="ECO:0000256" key="12">
    <source>
        <dbReference type="HAMAP-Rule" id="MF_01916"/>
    </source>
</evidence>
<dbReference type="GO" id="GO:0008808">
    <property type="term" value="F:cardiolipin synthase activity"/>
    <property type="evidence" value="ECO:0007669"/>
    <property type="project" value="UniProtKB-UniRule"/>
</dbReference>
<dbReference type="PROSITE" id="PS50035">
    <property type="entry name" value="PLD"/>
    <property type="match status" value="2"/>
</dbReference>
<organism evidence="15 16">
    <name type="scientific">Ruminiclostridium cellulolyticum (strain ATCC 35319 / DSM 5812 / JCM 6584 / H10)</name>
    <name type="common">Clostridium cellulolyticum</name>
    <dbReference type="NCBI Taxonomy" id="394503"/>
    <lineage>
        <taxon>Bacteria</taxon>
        <taxon>Bacillati</taxon>
        <taxon>Bacillota</taxon>
        <taxon>Clostridia</taxon>
        <taxon>Eubacteriales</taxon>
        <taxon>Oscillospiraceae</taxon>
        <taxon>Ruminiclostridium</taxon>
    </lineage>
</organism>
<keyword evidence="2 12" id="KW-1003">Cell membrane</keyword>